<dbReference type="FunFam" id="3.20.20.80:FF:000063">
    <property type="entry name" value="Beta-hexosaminidase"/>
    <property type="match status" value="1"/>
</dbReference>
<dbReference type="Pfam" id="PF00728">
    <property type="entry name" value="Glyco_hydro_20"/>
    <property type="match status" value="1"/>
</dbReference>
<organism evidence="12 13">
    <name type="scientific">Henosepilachna vigintioctopunctata</name>
    <dbReference type="NCBI Taxonomy" id="420089"/>
    <lineage>
        <taxon>Eukaryota</taxon>
        <taxon>Metazoa</taxon>
        <taxon>Ecdysozoa</taxon>
        <taxon>Arthropoda</taxon>
        <taxon>Hexapoda</taxon>
        <taxon>Insecta</taxon>
        <taxon>Pterygota</taxon>
        <taxon>Neoptera</taxon>
        <taxon>Endopterygota</taxon>
        <taxon>Coleoptera</taxon>
        <taxon>Polyphaga</taxon>
        <taxon>Cucujiformia</taxon>
        <taxon>Coccinelloidea</taxon>
        <taxon>Coccinellidae</taxon>
        <taxon>Epilachninae</taxon>
        <taxon>Epilachnini</taxon>
        <taxon>Henosepilachna</taxon>
    </lineage>
</organism>
<name>A0AAW1V2K1_9CUCU</name>
<evidence type="ECO:0000256" key="2">
    <source>
        <dbReference type="ARBA" id="ARBA00006285"/>
    </source>
</evidence>
<feature type="domain" description="Glycoside hydrolase family 20 catalytic" evidence="10">
    <location>
        <begin position="182"/>
        <end position="494"/>
    </location>
</feature>
<dbReference type="PANTHER" id="PTHR22600">
    <property type="entry name" value="BETA-HEXOSAMINIDASE"/>
    <property type="match status" value="1"/>
</dbReference>
<evidence type="ECO:0000256" key="6">
    <source>
        <dbReference type="ARBA" id="ARBA00023295"/>
    </source>
</evidence>
<dbReference type="GO" id="GO:0005975">
    <property type="term" value="P:carbohydrate metabolic process"/>
    <property type="evidence" value="ECO:0007669"/>
    <property type="project" value="InterPro"/>
</dbReference>
<sequence>MLLLELLLVFQYILGITATILLPITPTKGGVVPLPQKSETYRDFFVIRPSVFRFKVTGYSCSILDEATIRYWILISESFSYFDLEKKSQLHKKIWKENVNYLGLLDSLSVHLENDCTNDEMPHLHMNENYTIQLDQTQQVIRSSSVWGILRGLETFSQLIYKADDTYTLIVNSTKITDFPRFSHRGLLLDTARHFIPMRLILKTLDAMSFNKLNVFHWHIVDDQSFPYKSSKFPDLSDKGAYHPEAAVYNPEDVEKVISYARKRGIRVVVEFDTPGHTLSWGNGIKNILTECVGIADKFGPMDPSKPKLYQFLNDFFQEISEVFPERYVHLGGDEVPFDCWESNPNISQFMKSLNLTDYSDLEGYYINKLIDLVTKKKLNSIVWEEVFDNGVELSDSTIVHVWKGDFNTTLYKVTEARKKALLSSCWYLDHLGGVQDWINYYRCDPYDFSGSDEQKNLILGGEACMWSEAVNEYNVMSRVWPRACAAAEKLWSSITPRDNTTITPAQIENMGSRLEEHTCRMNRRGIEAEPPNWPSYCY</sequence>
<dbReference type="SUPFAM" id="SSF51445">
    <property type="entry name" value="(Trans)glycosidases"/>
    <property type="match status" value="1"/>
</dbReference>
<comment type="similarity">
    <text evidence="2 7">Belongs to the glycosyl hydrolase 20 family.</text>
</comment>
<reference evidence="12 13" key="1">
    <citation type="submission" date="2023-03" db="EMBL/GenBank/DDBJ databases">
        <title>Genome insight into feeding habits of ladybird beetles.</title>
        <authorList>
            <person name="Li H.-S."/>
            <person name="Huang Y.-H."/>
            <person name="Pang H."/>
        </authorList>
    </citation>
    <scope>NUCLEOTIDE SEQUENCE [LARGE SCALE GENOMIC DNA]</scope>
    <source>
        <strain evidence="12">SYSU_2023b</strain>
        <tissue evidence="12">Whole body</tissue>
    </source>
</reference>
<keyword evidence="4 7" id="KW-0378">Hydrolase</keyword>
<dbReference type="PRINTS" id="PR00738">
    <property type="entry name" value="GLHYDRLASE20"/>
</dbReference>
<evidence type="ECO:0000259" key="11">
    <source>
        <dbReference type="Pfam" id="PF14845"/>
    </source>
</evidence>
<dbReference type="GO" id="GO:0005764">
    <property type="term" value="C:lysosome"/>
    <property type="evidence" value="ECO:0007669"/>
    <property type="project" value="TreeGrafter"/>
</dbReference>
<feature type="disulfide bond" evidence="9">
    <location>
        <begin position="61"/>
        <end position="116"/>
    </location>
</feature>
<keyword evidence="13" id="KW-1185">Reference proteome</keyword>
<feature type="disulfide bond" evidence="9">
    <location>
        <begin position="292"/>
        <end position="340"/>
    </location>
</feature>
<evidence type="ECO:0000256" key="8">
    <source>
        <dbReference type="PIRSR" id="PIRSR001093-1"/>
    </source>
</evidence>
<dbReference type="InterPro" id="IPR017853">
    <property type="entry name" value="GH"/>
</dbReference>
<evidence type="ECO:0000313" key="12">
    <source>
        <dbReference type="EMBL" id="KAK9886306.1"/>
    </source>
</evidence>
<dbReference type="GO" id="GO:0030203">
    <property type="term" value="P:glycosaminoglycan metabolic process"/>
    <property type="evidence" value="ECO:0007669"/>
    <property type="project" value="TreeGrafter"/>
</dbReference>
<keyword evidence="9" id="KW-1015">Disulfide bond</keyword>
<feature type="domain" description="Beta-hexosaminidase eukaryotic type N-terminal" evidence="11">
    <location>
        <begin position="32"/>
        <end position="159"/>
    </location>
</feature>
<dbReference type="GO" id="GO:0006689">
    <property type="term" value="P:ganglioside catabolic process"/>
    <property type="evidence" value="ECO:0007669"/>
    <property type="project" value="TreeGrafter"/>
</dbReference>
<dbReference type="PANTHER" id="PTHR22600:SF21">
    <property type="entry name" value="BETA-HEXOSAMINIDASE A"/>
    <property type="match status" value="1"/>
</dbReference>
<dbReference type="InterPro" id="IPR029019">
    <property type="entry name" value="HEX_eukaryotic_N"/>
</dbReference>
<dbReference type="InterPro" id="IPR025705">
    <property type="entry name" value="Beta_hexosaminidase_sua/sub"/>
</dbReference>
<evidence type="ECO:0000256" key="5">
    <source>
        <dbReference type="ARBA" id="ARBA00023180"/>
    </source>
</evidence>
<keyword evidence="5" id="KW-0325">Glycoprotein</keyword>
<dbReference type="EMBL" id="JARQZJ010000099">
    <property type="protein sequence ID" value="KAK9886306.1"/>
    <property type="molecule type" value="Genomic_DNA"/>
</dbReference>
<dbReference type="EC" id="3.2.1.52" evidence="7"/>
<dbReference type="PIRSF" id="PIRSF001093">
    <property type="entry name" value="B-hxosamndse_ab_euk"/>
    <property type="match status" value="1"/>
</dbReference>
<gene>
    <name evidence="12" type="ORF">WA026_015816</name>
</gene>
<evidence type="ECO:0000256" key="3">
    <source>
        <dbReference type="ARBA" id="ARBA00022729"/>
    </source>
</evidence>
<dbReference type="Gene3D" id="3.20.20.80">
    <property type="entry name" value="Glycosidases"/>
    <property type="match status" value="1"/>
</dbReference>
<dbReference type="GO" id="GO:0004563">
    <property type="term" value="F:beta-N-acetylhexosaminidase activity"/>
    <property type="evidence" value="ECO:0007669"/>
    <property type="project" value="UniProtKB-EC"/>
</dbReference>
<evidence type="ECO:0000313" key="13">
    <source>
        <dbReference type="Proteomes" id="UP001431783"/>
    </source>
</evidence>
<feature type="active site" description="Proton donor" evidence="8">
    <location>
        <position position="335"/>
    </location>
</feature>
<evidence type="ECO:0000259" key="10">
    <source>
        <dbReference type="Pfam" id="PF00728"/>
    </source>
</evidence>
<dbReference type="InterPro" id="IPR029018">
    <property type="entry name" value="Hex-like_dom2"/>
</dbReference>
<evidence type="ECO:0000256" key="9">
    <source>
        <dbReference type="PIRSR" id="PIRSR001093-2"/>
    </source>
</evidence>
<dbReference type="CDD" id="cd06562">
    <property type="entry name" value="GH20_HexA_HexB-like"/>
    <property type="match status" value="1"/>
</dbReference>
<proteinExistence type="inferred from homology"/>
<dbReference type="Proteomes" id="UP001431783">
    <property type="component" value="Unassembled WGS sequence"/>
</dbReference>
<comment type="caution">
    <text evidence="12">The sequence shown here is derived from an EMBL/GenBank/DDBJ whole genome shotgun (WGS) entry which is preliminary data.</text>
</comment>
<dbReference type="Pfam" id="PF14845">
    <property type="entry name" value="Glycohydro_20b2"/>
    <property type="match status" value="1"/>
</dbReference>
<keyword evidence="6 7" id="KW-0326">Glycosidase</keyword>
<accession>A0AAW1V2K1</accession>
<dbReference type="Gene3D" id="3.30.379.10">
    <property type="entry name" value="Chitobiase/beta-hexosaminidase domain 2-like"/>
    <property type="match status" value="1"/>
</dbReference>
<dbReference type="InterPro" id="IPR015883">
    <property type="entry name" value="Glyco_hydro_20_cat"/>
</dbReference>
<feature type="disulfide bond" evidence="9">
    <location>
        <begin position="520"/>
        <end position="538"/>
    </location>
</feature>
<keyword evidence="3" id="KW-0732">Signal</keyword>
<evidence type="ECO:0000256" key="4">
    <source>
        <dbReference type="ARBA" id="ARBA00022801"/>
    </source>
</evidence>
<evidence type="ECO:0000256" key="7">
    <source>
        <dbReference type="PIRNR" id="PIRNR001093"/>
    </source>
</evidence>
<evidence type="ECO:0000256" key="1">
    <source>
        <dbReference type="ARBA" id="ARBA00001231"/>
    </source>
</evidence>
<protein>
    <recommendedName>
        <fullName evidence="7">Beta-hexosaminidase</fullName>
        <ecNumber evidence="7">3.2.1.52</ecNumber>
    </recommendedName>
</protein>
<comment type="catalytic activity">
    <reaction evidence="1 7">
        <text>Hydrolysis of terminal non-reducing N-acetyl-D-hexosamine residues in N-acetyl-beta-D-hexosaminides.</text>
        <dbReference type="EC" id="3.2.1.52"/>
    </reaction>
</comment>
<dbReference type="GO" id="GO:0016020">
    <property type="term" value="C:membrane"/>
    <property type="evidence" value="ECO:0007669"/>
    <property type="project" value="TreeGrafter"/>
</dbReference>
<dbReference type="SUPFAM" id="SSF55545">
    <property type="entry name" value="beta-N-acetylhexosaminidase-like domain"/>
    <property type="match status" value="1"/>
</dbReference>
<dbReference type="AlphaFoldDB" id="A0AAW1V2K1"/>